<feature type="transmembrane region" description="Helical" evidence="7">
    <location>
        <begin position="281"/>
        <end position="307"/>
    </location>
</feature>
<feature type="transmembrane region" description="Helical" evidence="7">
    <location>
        <begin position="239"/>
        <end position="261"/>
    </location>
</feature>
<dbReference type="Gene3D" id="1.10.3720.10">
    <property type="entry name" value="MetI-like"/>
    <property type="match status" value="1"/>
</dbReference>
<dbReference type="Pfam" id="PF00528">
    <property type="entry name" value="BPD_transp_1"/>
    <property type="match status" value="1"/>
</dbReference>
<evidence type="ECO:0000256" key="7">
    <source>
        <dbReference type="RuleBase" id="RU363032"/>
    </source>
</evidence>
<gene>
    <name evidence="9" type="ORF">IAA28_05835</name>
</gene>
<dbReference type="Pfam" id="PF19300">
    <property type="entry name" value="BPD_transp_1_N"/>
    <property type="match status" value="1"/>
</dbReference>
<evidence type="ECO:0000313" key="10">
    <source>
        <dbReference type="Proteomes" id="UP000886780"/>
    </source>
</evidence>
<evidence type="ECO:0000256" key="4">
    <source>
        <dbReference type="ARBA" id="ARBA00022692"/>
    </source>
</evidence>
<dbReference type="GO" id="GO:0005886">
    <property type="term" value="C:plasma membrane"/>
    <property type="evidence" value="ECO:0007669"/>
    <property type="project" value="UniProtKB-SubCell"/>
</dbReference>
<evidence type="ECO:0000313" key="9">
    <source>
        <dbReference type="EMBL" id="HIX52306.1"/>
    </source>
</evidence>
<dbReference type="InterPro" id="IPR045621">
    <property type="entry name" value="BPD_transp_1_N"/>
</dbReference>
<feature type="transmembrane region" description="Helical" evidence="7">
    <location>
        <begin position="99"/>
        <end position="122"/>
    </location>
</feature>
<dbReference type="EMBL" id="DXEU01000101">
    <property type="protein sequence ID" value="HIX52306.1"/>
    <property type="molecule type" value="Genomic_DNA"/>
</dbReference>
<comment type="similarity">
    <text evidence="7">Belongs to the binding-protein-dependent transport system permease family.</text>
</comment>
<evidence type="ECO:0000256" key="5">
    <source>
        <dbReference type="ARBA" id="ARBA00022989"/>
    </source>
</evidence>
<proteinExistence type="inferred from homology"/>
<evidence type="ECO:0000259" key="8">
    <source>
        <dbReference type="PROSITE" id="PS50928"/>
    </source>
</evidence>
<keyword evidence="6 7" id="KW-0472">Membrane</keyword>
<keyword evidence="4 7" id="KW-0812">Transmembrane</keyword>
<evidence type="ECO:0000256" key="2">
    <source>
        <dbReference type="ARBA" id="ARBA00022448"/>
    </source>
</evidence>
<reference evidence="9" key="2">
    <citation type="submission" date="2021-04" db="EMBL/GenBank/DDBJ databases">
        <authorList>
            <person name="Gilroy R."/>
        </authorList>
    </citation>
    <scope>NUCLEOTIDE SEQUENCE</scope>
    <source>
        <strain evidence="9">ChiGjej4B4-12881</strain>
    </source>
</reference>
<keyword evidence="2 7" id="KW-0813">Transport</keyword>
<dbReference type="AlphaFoldDB" id="A0A9D1W4F3"/>
<accession>A0A9D1W4F3</accession>
<dbReference type="PANTHER" id="PTHR43163">
    <property type="entry name" value="DIPEPTIDE TRANSPORT SYSTEM PERMEASE PROTEIN DPPB-RELATED"/>
    <property type="match status" value="1"/>
</dbReference>
<comment type="subcellular location">
    <subcellularLocation>
        <location evidence="1 7">Cell membrane</location>
        <topology evidence="1 7">Multi-pass membrane protein</topology>
    </subcellularLocation>
</comment>
<keyword evidence="3" id="KW-1003">Cell membrane</keyword>
<reference evidence="9" key="1">
    <citation type="journal article" date="2021" name="PeerJ">
        <title>Extensive microbial diversity within the chicken gut microbiome revealed by metagenomics and culture.</title>
        <authorList>
            <person name="Gilroy R."/>
            <person name="Ravi A."/>
            <person name="Getino M."/>
            <person name="Pursley I."/>
            <person name="Horton D.L."/>
            <person name="Alikhan N.F."/>
            <person name="Baker D."/>
            <person name="Gharbi K."/>
            <person name="Hall N."/>
            <person name="Watson M."/>
            <person name="Adriaenssens E.M."/>
            <person name="Foster-Nyarko E."/>
            <person name="Jarju S."/>
            <person name="Secka A."/>
            <person name="Antonio M."/>
            <person name="Oren A."/>
            <person name="Chaudhuri R.R."/>
            <person name="La Ragione R."/>
            <person name="Hildebrand F."/>
            <person name="Pallen M.J."/>
        </authorList>
    </citation>
    <scope>NUCLEOTIDE SEQUENCE</scope>
    <source>
        <strain evidence="9">ChiGjej4B4-12881</strain>
    </source>
</reference>
<dbReference type="Proteomes" id="UP000886780">
    <property type="component" value="Unassembled WGS sequence"/>
</dbReference>
<name>A0A9D1W4F3_9FIRM</name>
<dbReference type="InterPro" id="IPR000515">
    <property type="entry name" value="MetI-like"/>
</dbReference>
<dbReference type="PROSITE" id="PS50928">
    <property type="entry name" value="ABC_TM1"/>
    <property type="match status" value="1"/>
</dbReference>
<feature type="transmembrane region" description="Helical" evidence="7">
    <location>
        <begin position="134"/>
        <end position="157"/>
    </location>
</feature>
<comment type="caution">
    <text evidence="9">The sequence shown here is derived from an EMBL/GenBank/DDBJ whole genome shotgun (WGS) entry which is preliminary data.</text>
</comment>
<keyword evidence="5 7" id="KW-1133">Transmembrane helix</keyword>
<feature type="transmembrane region" description="Helical" evidence="7">
    <location>
        <begin position="177"/>
        <end position="197"/>
    </location>
</feature>
<evidence type="ECO:0000256" key="3">
    <source>
        <dbReference type="ARBA" id="ARBA00022475"/>
    </source>
</evidence>
<dbReference type="SUPFAM" id="SSF161098">
    <property type="entry name" value="MetI-like"/>
    <property type="match status" value="1"/>
</dbReference>
<dbReference type="InterPro" id="IPR035906">
    <property type="entry name" value="MetI-like_sf"/>
</dbReference>
<dbReference type="PANTHER" id="PTHR43163:SF6">
    <property type="entry name" value="DIPEPTIDE TRANSPORT SYSTEM PERMEASE PROTEIN DPPB-RELATED"/>
    <property type="match status" value="1"/>
</dbReference>
<sequence length="314" mass="34098">MAKLILKRILQMIPTLLIVVTITFCLTRMLPGDPAVAILGIEATDEDIANLRAEMNLDKSLPEQYALYLGDLAKGDFGYSYSYRQDVLGLIISRIPNTISLTLVALAIAATIGTTLGILAAVKQNTIVDYVVMLLALVGVSLPNFWLALMLVLQFSVKMNLLPVMGMGDMSKGIGDVISHMILPCLCLASTPMATFARTIRSSMVETLSSDYVRCLRARGVREWKVICLHSLKNALPPLVTVLGLQIAGTFTGAIITEGIFSWPGMGTMINTAINNRDYSLIQGAVLFSAIMFVFCNMLVDIAYMVLNPKVKGA</sequence>
<evidence type="ECO:0000256" key="1">
    <source>
        <dbReference type="ARBA" id="ARBA00004651"/>
    </source>
</evidence>
<dbReference type="CDD" id="cd06261">
    <property type="entry name" value="TM_PBP2"/>
    <property type="match status" value="1"/>
</dbReference>
<dbReference type="GO" id="GO:0055085">
    <property type="term" value="P:transmembrane transport"/>
    <property type="evidence" value="ECO:0007669"/>
    <property type="project" value="InterPro"/>
</dbReference>
<feature type="domain" description="ABC transmembrane type-1" evidence="8">
    <location>
        <begin position="95"/>
        <end position="304"/>
    </location>
</feature>
<protein>
    <submittedName>
        <fullName evidence="9">ABC transporter permease</fullName>
    </submittedName>
</protein>
<evidence type="ECO:0000256" key="6">
    <source>
        <dbReference type="ARBA" id="ARBA00023136"/>
    </source>
</evidence>
<organism evidence="9 10">
    <name type="scientific">Candidatus Lachnoclostridium stercoripullorum</name>
    <dbReference type="NCBI Taxonomy" id="2838635"/>
    <lineage>
        <taxon>Bacteria</taxon>
        <taxon>Bacillati</taxon>
        <taxon>Bacillota</taxon>
        <taxon>Clostridia</taxon>
        <taxon>Lachnospirales</taxon>
        <taxon>Lachnospiraceae</taxon>
    </lineage>
</organism>